<proteinExistence type="predicted"/>
<gene>
    <name evidence="1" type="ORF">BJY16_001369</name>
</gene>
<keyword evidence="2" id="KW-1185">Reference proteome</keyword>
<dbReference type="EMBL" id="JACHNB010000001">
    <property type="protein sequence ID" value="MBB4737910.1"/>
    <property type="molecule type" value="Genomic_DNA"/>
</dbReference>
<dbReference type="Proteomes" id="UP000546162">
    <property type="component" value="Unassembled WGS sequence"/>
</dbReference>
<organism evidence="1 2">
    <name type="scientific">Actinoplanes octamycinicus</name>
    <dbReference type="NCBI Taxonomy" id="135948"/>
    <lineage>
        <taxon>Bacteria</taxon>
        <taxon>Bacillati</taxon>
        <taxon>Actinomycetota</taxon>
        <taxon>Actinomycetes</taxon>
        <taxon>Micromonosporales</taxon>
        <taxon>Micromonosporaceae</taxon>
        <taxon>Actinoplanes</taxon>
    </lineage>
</organism>
<dbReference type="AlphaFoldDB" id="A0A7W7M5P7"/>
<protein>
    <submittedName>
        <fullName evidence="1">Uncharacterized protein</fullName>
    </submittedName>
</protein>
<dbReference type="RefSeq" id="WP_185038259.1">
    <property type="nucleotide sequence ID" value="NZ_BAABFG010000005.1"/>
</dbReference>
<accession>A0A7W7M5P7</accession>
<evidence type="ECO:0000313" key="2">
    <source>
        <dbReference type="Proteomes" id="UP000546162"/>
    </source>
</evidence>
<reference evidence="1 2" key="1">
    <citation type="submission" date="2020-08" db="EMBL/GenBank/DDBJ databases">
        <title>Sequencing the genomes of 1000 actinobacteria strains.</title>
        <authorList>
            <person name="Klenk H.-P."/>
        </authorList>
    </citation>
    <scope>NUCLEOTIDE SEQUENCE [LARGE SCALE GENOMIC DNA]</scope>
    <source>
        <strain evidence="1 2">DSM 45809</strain>
    </source>
</reference>
<name>A0A7W7M5P7_9ACTN</name>
<sequence>MTGAVTVSAIVGLLSLFSGVALGWYLRRTNDWCPTCGEQLTCGDCKMSVHWPDQQPAASPR</sequence>
<comment type="caution">
    <text evidence="1">The sequence shown here is derived from an EMBL/GenBank/DDBJ whole genome shotgun (WGS) entry which is preliminary data.</text>
</comment>
<evidence type="ECO:0000313" key="1">
    <source>
        <dbReference type="EMBL" id="MBB4737910.1"/>
    </source>
</evidence>